<dbReference type="Pfam" id="PF01928">
    <property type="entry name" value="CYTH"/>
    <property type="match status" value="1"/>
</dbReference>
<dbReference type="InterPro" id="IPR033469">
    <property type="entry name" value="CYTH-like_dom_sf"/>
</dbReference>
<reference evidence="2" key="1">
    <citation type="submission" date="2021-07" db="EMBL/GenBank/DDBJ databases">
        <authorList>
            <person name="Catto M.A."/>
            <person name="Jacobson A."/>
            <person name="Kennedy G."/>
            <person name="Labadie P."/>
            <person name="Hunt B.G."/>
            <person name="Srinivasan R."/>
        </authorList>
    </citation>
    <scope>NUCLEOTIDE SEQUENCE</scope>
    <source>
        <strain evidence="2">PL_HMW_Pooled</strain>
        <tissue evidence="2">Head</tissue>
    </source>
</reference>
<feature type="domain" description="CYTH" evidence="1">
    <location>
        <begin position="2"/>
        <end position="169"/>
    </location>
</feature>
<sequence>MPRNVEIKAAIANFEAFLLKAKHLGDGAAKTFRQVDTFYEVPNGRLKLREQEGQDPQLVFYDRPDKDGPKLSDYECCYLPANTNLKSVLSRAIPVKGVLKKSRTLIMIGQTRVHIDRVEGLGDFMELEVQLSDNETVQDGDNIAKSLMEKLGVAEENLVRGAYMDHILNKEA</sequence>
<reference evidence="2" key="2">
    <citation type="journal article" date="2023" name="BMC Genomics">
        <title>Pest status, molecular evolution, and epigenetic factors derived from the genome assembly of Frankliniella fusca, a thysanopteran phytovirus vector.</title>
        <authorList>
            <person name="Catto M.A."/>
            <person name="Labadie P.E."/>
            <person name="Jacobson A.L."/>
            <person name="Kennedy G.G."/>
            <person name="Srinivasan R."/>
            <person name="Hunt B.G."/>
        </authorList>
    </citation>
    <scope>NUCLEOTIDE SEQUENCE</scope>
    <source>
        <strain evidence="2">PL_HMW_Pooled</strain>
    </source>
</reference>
<protein>
    <submittedName>
        <fullName evidence="2">Adenylate cyclase MJ0240</fullName>
    </submittedName>
</protein>
<dbReference type="CDD" id="cd07890">
    <property type="entry name" value="CYTH-like_AC_IV-like"/>
    <property type="match status" value="1"/>
</dbReference>
<dbReference type="Proteomes" id="UP001219518">
    <property type="component" value="Unassembled WGS sequence"/>
</dbReference>
<evidence type="ECO:0000259" key="1">
    <source>
        <dbReference type="PROSITE" id="PS51707"/>
    </source>
</evidence>
<evidence type="ECO:0000313" key="3">
    <source>
        <dbReference type="Proteomes" id="UP001219518"/>
    </source>
</evidence>
<dbReference type="PANTHER" id="PTHR21028">
    <property type="entry name" value="SI:CH211-156B7.4"/>
    <property type="match status" value="1"/>
</dbReference>
<proteinExistence type="predicted"/>
<dbReference type="EMBL" id="JAHWGI010000383">
    <property type="protein sequence ID" value="KAK3914604.1"/>
    <property type="molecule type" value="Genomic_DNA"/>
</dbReference>
<keyword evidence="3" id="KW-1185">Reference proteome</keyword>
<name>A0AAE1H4W8_9NEOP</name>
<dbReference type="SMART" id="SM01118">
    <property type="entry name" value="CYTH"/>
    <property type="match status" value="1"/>
</dbReference>
<gene>
    <name evidence="2" type="ORF">KUF71_005400</name>
</gene>
<evidence type="ECO:0000313" key="2">
    <source>
        <dbReference type="EMBL" id="KAK3914604.1"/>
    </source>
</evidence>
<dbReference type="PROSITE" id="PS51707">
    <property type="entry name" value="CYTH"/>
    <property type="match status" value="1"/>
</dbReference>
<dbReference type="PANTHER" id="PTHR21028:SF2">
    <property type="entry name" value="CYTH DOMAIN-CONTAINING PROTEIN"/>
    <property type="match status" value="1"/>
</dbReference>
<dbReference type="GO" id="GO:0016462">
    <property type="term" value="F:pyrophosphatase activity"/>
    <property type="evidence" value="ECO:0007669"/>
    <property type="project" value="UniProtKB-ARBA"/>
</dbReference>
<dbReference type="InterPro" id="IPR023577">
    <property type="entry name" value="CYTH_domain"/>
</dbReference>
<organism evidence="2 3">
    <name type="scientific">Frankliniella fusca</name>
    <dbReference type="NCBI Taxonomy" id="407009"/>
    <lineage>
        <taxon>Eukaryota</taxon>
        <taxon>Metazoa</taxon>
        <taxon>Ecdysozoa</taxon>
        <taxon>Arthropoda</taxon>
        <taxon>Hexapoda</taxon>
        <taxon>Insecta</taxon>
        <taxon>Pterygota</taxon>
        <taxon>Neoptera</taxon>
        <taxon>Paraneoptera</taxon>
        <taxon>Thysanoptera</taxon>
        <taxon>Terebrantia</taxon>
        <taxon>Thripoidea</taxon>
        <taxon>Thripidae</taxon>
        <taxon>Frankliniella</taxon>
    </lineage>
</organism>
<dbReference type="SUPFAM" id="SSF55154">
    <property type="entry name" value="CYTH-like phosphatases"/>
    <property type="match status" value="1"/>
</dbReference>
<dbReference type="InterPro" id="IPR008173">
    <property type="entry name" value="Adenylyl_cyclase_CyaB"/>
</dbReference>
<dbReference type="AlphaFoldDB" id="A0AAE1H4W8"/>
<accession>A0AAE1H4W8</accession>
<dbReference type="Gene3D" id="2.40.320.10">
    <property type="entry name" value="Hypothetical Protein Pfu-838710-001"/>
    <property type="match status" value="1"/>
</dbReference>
<comment type="caution">
    <text evidence="2">The sequence shown here is derived from an EMBL/GenBank/DDBJ whole genome shotgun (WGS) entry which is preliminary data.</text>
</comment>